<dbReference type="AlphaFoldDB" id="A0A0W0THX6"/>
<accession>A0A0W0THX6</accession>
<evidence type="ECO:0000313" key="4">
    <source>
        <dbReference type="Proteomes" id="UP000251942"/>
    </source>
</evidence>
<dbReference type="Proteomes" id="UP000251942">
    <property type="component" value="Unassembled WGS sequence"/>
</dbReference>
<name>A0A0W0THX6_9GAMM</name>
<dbReference type="STRING" id="453.Lfee_2717"/>
<dbReference type="EMBL" id="UASS01000022">
    <property type="protein sequence ID" value="SPX61729.1"/>
    <property type="molecule type" value="Genomic_DNA"/>
</dbReference>
<organism evidence="1 3">
    <name type="scientific">Legionella feeleii</name>
    <dbReference type="NCBI Taxonomy" id="453"/>
    <lineage>
        <taxon>Bacteria</taxon>
        <taxon>Pseudomonadati</taxon>
        <taxon>Pseudomonadota</taxon>
        <taxon>Gammaproteobacteria</taxon>
        <taxon>Legionellales</taxon>
        <taxon>Legionellaceae</taxon>
        <taxon>Legionella</taxon>
    </lineage>
</organism>
<evidence type="ECO:0000313" key="3">
    <source>
        <dbReference type="Proteomes" id="UP000054698"/>
    </source>
</evidence>
<reference evidence="2 4" key="2">
    <citation type="submission" date="2018-06" db="EMBL/GenBank/DDBJ databases">
        <authorList>
            <consortium name="Pathogen Informatics"/>
            <person name="Doyle S."/>
        </authorList>
    </citation>
    <scope>NUCLEOTIDE SEQUENCE [LARGE SCALE GENOMIC DNA]</scope>
    <source>
        <strain evidence="2 4">NCTC12022</strain>
    </source>
</reference>
<evidence type="ECO:0000313" key="2">
    <source>
        <dbReference type="EMBL" id="SPX61729.1"/>
    </source>
</evidence>
<protein>
    <submittedName>
        <fullName evidence="1">Uncharacterized protein</fullName>
    </submittedName>
</protein>
<keyword evidence="3" id="KW-1185">Reference proteome</keyword>
<reference evidence="1 3" key="1">
    <citation type="submission" date="2015-11" db="EMBL/GenBank/DDBJ databases">
        <title>Genomic analysis of 38 Legionella species identifies large and diverse effector repertoires.</title>
        <authorList>
            <person name="Burstein D."/>
            <person name="Amaro F."/>
            <person name="Zusman T."/>
            <person name="Lifshitz Z."/>
            <person name="Cohen O."/>
            <person name="Gilbert J.A."/>
            <person name="Pupko T."/>
            <person name="Shuman H.A."/>
            <person name="Segal G."/>
        </authorList>
    </citation>
    <scope>NUCLEOTIDE SEQUENCE [LARGE SCALE GENOMIC DNA]</scope>
    <source>
        <strain evidence="1 3">WO-44C</strain>
    </source>
</reference>
<proteinExistence type="predicted"/>
<gene>
    <name evidence="1" type="ORF">Lfee_2717</name>
    <name evidence="2" type="ORF">NCTC12022_02478</name>
</gene>
<dbReference type="PATRIC" id="fig|453.4.peg.2975"/>
<evidence type="ECO:0000313" key="1">
    <source>
        <dbReference type="EMBL" id="KTC95053.1"/>
    </source>
</evidence>
<sequence>MVFLTKVTPGIEIGDIRLSSETRYSERNASRHRAQNRGVCMKYMSIQAPYGRSNSLAVVAFPKKPI</sequence>
<dbReference type="Proteomes" id="UP000054698">
    <property type="component" value="Unassembled WGS sequence"/>
</dbReference>
<dbReference type="EMBL" id="LNYB01000085">
    <property type="protein sequence ID" value="KTC95053.1"/>
    <property type="molecule type" value="Genomic_DNA"/>
</dbReference>